<keyword evidence="2" id="KW-0677">Repeat</keyword>
<keyword evidence="1 3" id="KW-0853">WD repeat</keyword>
<dbReference type="STRING" id="1035309.A0A2C5WVW3"/>
<accession>A0A2C5WVW3</accession>
<evidence type="ECO:0000256" key="4">
    <source>
        <dbReference type="SAM" id="MobiDB-lite"/>
    </source>
</evidence>
<feature type="repeat" description="WD" evidence="3">
    <location>
        <begin position="956"/>
        <end position="997"/>
    </location>
</feature>
<proteinExistence type="predicted"/>
<sequence>MSICSKIKRYVQKKNTPIRRRNRATSPTASSSVPVQPAPGTAQPPLLVVTSPPPLLVVTSPPPPKPEPVPLHTLQEKIWGNAYQRLKSEEPELVKAFERIILSEPQLDETSTEPTDRIEGKVTAEPKVTSRQLRKVAERGIERAKKEASLKQGIDSGLQAVQAIMGIMDRALRAAPEAAVIWATVCLGIEVLKNPITEALENRQGIQYVLGRIEWYWNLTSLLLDENKRDTTTTLLRDTLEENITQLFQKLLLYQIRSICLYHRNKAVTVLRDMFLIDDWAGQINDIQDAEKAVQLDIEQYNTQESQVQMHKLNDSTAAIQANVENIHAAVQSLAEQQAKARQDDKDNECLKDLYVTDPRTDKKNIEVKKGGLLRDSYKWILEHQDFQKFKNEADSRILWIKGDPGKGKTMLLCGIINELESDQSISPYYFFCQATGGSRLNTATSVLRGLIYHLAQRNPQLIEYVRRKYDRTGKQLFENEGAWHNISEIATAMLKDPSLKNAVLIVDALDECVVDQELLLDFIKSSGAKWIVSSRNRPEIEQGLNDVTQGAKIHLEINEDSVSLAVDFFIKYKVDQLVQKKGYGGEVKEAVLEYLQSNAHGTFLWVALVCQELSSSKTRRWEALAKLKSFPPGLDALYGQMLEGISESPHAQLYKDIIAKVLVVYRPIALEELRALVESLSDFNREDVEEVVASCASFFTVHNNAVSFVHQSAKDYFLGEALGQVLPSGISHQHQVVLARSLELLHQTLKRDIYNLQALGCLINEISAPDPDPLAAVKYSCIFWVDHLHDSPADVIVRKNDAILAFFKEKYLQWLEALSLMRSIYTGVQAIRRLGTCLEKASTDLQDIVKDASRFLLSNTGGIGTAPLQVYVSALVFSPTNSIIRRMFAHEEPDWITMKPRVEDEWDACLQTLEGHASCVTSAVFSRDGQRLASASWDKTVKIWDPTSGACLQTLEGHGDYTRSVAFSSDGQRVASGSDDNTVKIWDATSGACLQTLEGHEQGVASVVFSNDGQRLASGSNDNTVKVWDATSGACLHTLKGHGHWLTSVAFSTDGQRLASGSFDNTVKIWDATSGACLQTLEGHHSYVTSVVFSNDGQRLASGSWDKTVKIWDATSGACLQTLEGHHQQVTSVVFSIDGQRLASGSWDMTAKIWDATSGACLQTLEGHGHWLTSVAFSNDGQRLVSGSCDNTLKIWDATSGACLQTLEAHGNWVASVVFSNDEQRLASGSHDNTVKIWDATSGACLQTLEGHGSHVRSVVFSNDGQRLASGSLDNTVKIWDAISGACLQTLEGHDHGVISVVFSTDGQRLASGSDDNTLKIWDATSGACLETLVDYGRSVTPDVFSNNGQHIGSGPSANQSSLLRSKPYIYSSSKDGSWIMENGQRMLWMPPSCRHTAFAVCHTRLGLGTGSGRIIIMGLESGN</sequence>
<dbReference type="OrthoDB" id="538223at2759"/>
<evidence type="ECO:0000256" key="2">
    <source>
        <dbReference type="ARBA" id="ARBA00022737"/>
    </source>
</evidence>
<feature type="repeat" description="WD" evidence="3">
    <location>
        <begin position="1082"/>
        <end position="1123"/>
    </location>
</feature>
<feature type="region of interest" description="Disordered" evidence="4">
    <location>
        <begin position="11"/>
        <end position="47"/>
    </location>
</feature>
<dbReference type="EMBL" id="APWK03000170">
    <property type="protein sequence ID" value="PHH49791.1"/>
    <property type="molecule type" value="Genomic_DNA"/>
</dbReference>
<comment type="caution">
    <text evidence="6">The sequence shown here is derived from an EMBL/GenBank/DDBJ whole genome shotgun (WGS) entry which is preliminary data.</text>
</comment>
<dbReference type="PROSITE" id="PS00678">
    <property type="entry name" value="WD_REPEATS_1"/>
    <property type="match status" value="8"/>
</dbReference>
<dbReference type="PRINTS" id="PR00320">
    <property type="entry name" value="GPROTEINBRPT"/>
</dbReference>
<evidence type="ECO:0000313" key="7">
    <source>
        <dbReference type="Proteomes" id="UP000222788"/>
    </source>
</evidence>
<dbReference type="SUPFAM" id="SSF52540">
    <property type="entry name" value="P-loop containing nucleoside triphosphate hydrolases"/>
    <property type="match status" value="1"/>
</dbReference>
<dbReference type="Proteomes" id="UP000222788">
    <property type="component" value="Unassembled WGS sequence"/>
</dbReference>
<dbReference type="InterPro" id="IPR015943">
    <property type="entry name" value="WD40/YVTN_repeat-like_dom_sf"/>
</dbReference>
<dbReference type="CDD" id="cd00200">
    <property type="entry name" value="WD40"/>
    <property type="match status" value="1"/>
</dbReference>
<name>A0A2C5WVW3_9PEZI</name>
<dbReference type="PROSITE" id="PS50294">
    <property type="entry name" value="WD_REPEATS_REGION"/>
    <property type="match status" value="10"/>
</dbReference>
<dbReference type="InterPro" id="IPR020472">
    <property type="entry name" value="WD40_PAC1"/>
</dbReference>
<dbReference type="InterPro" id="IPR031359">
    <property type="entry name" value="NACHT_N"/>
</dbReference>
<feature type="repeat" description="WD" evidence="3">
    <location>
        <begin position="1124"/>
        <end position="1165"/>
    </location>
</feature>
<feature type="repeat" description="WD" evidence="3">
    <location>
        <begin position="914"/>
        <end position="955"/>
    </location>
</feature>
<dbReference type="PANTHER" id="PTHR19848:SF8">
    <property type="entry name" value="F-BOX AND WD REPEAT DOMAIN CONTAINING 7"/>
    <property type="match status" value="1"/>
</dbReference>
<dbReference type="PANTHER" id="PTHR19848">
    <property type="entry name" value="WD40 REPEAT PROTEIN"/>
    <property type="match status" value="1"/>
</dbReference>
<dbReference type="Gene3D" id="3.40.50.300">
    <property type="entry name" value="P-loop containing nucleotide triphosphate hydrolases"/>
    <property type="match status" value="1"/>
</dbReference>
<feature type="domain" description="NACHT" evidence="5">
    <location>
        <begin position="397"/>
        <end position="536"/>
    </location>
</feature>
<dbReference type="InterPro" id="IPR011047">
    <property type="entry name" value="Quinoprotein_ADH-like_sf"/>
</dbReference>
<dbReference type="InterPro" id="IPR001680">
    <property type="entry name" value="WD40_rpt"/>
</dbReference>
<feature type="repeat" description="WD" evidence="3">
    <location>
        <begin position="1166"/>
        <end position="1207"/>
    </location>
</feature>
<dbReference type="SUPFAM" id="SSF50960">
    <property type="entry name" value="TolB, C-terminal domain"/>
    <property type="match status" value="1"/>
</dbReference>
<dbReference type="Pfam" id="PF00400">
    <property type="entry name" value="WD40"/>
    <property type="match status" value="10"/>
</dbReference>
<dbReference type="InterPro" id="IPR007111">
    <property type="entry name" value="NACHT_NTPase"/>
</dbReference>
<gene>
    <name evidence="6" type="primary">HET-E1_43</name>
    <name evidence="6" type="ORF">CFIMG_007651RA00001a</name>
</gene>
<dbReference type="Gene3D" id="2.130.10.10">
    <property type="entry name" value="YVTN repeat-like/Quinoprotein amine dehydrogenase"/>
    <property type="match status" value="5"/>
</dbReference>
<evidence type="ECO:0000259" key="5">
    <source>
        <dbReference type="PROSITE" id="PS50837"/>
    </source>
</evidence>
<protein>
    <submittedName>
        <fullName evidence="6">Vegetative incompatibility protein HET-E-1</fullName>
    </submittedName>
</protein>
<evidence type="ECO:0000256" key="3">
    <source>
        <dbReference type="PROSITE-ProRule" id="PRU00221"/>
    </source>
</evidence>
<feature type="compositionally biased region" description="Basic residues" evidence="4">
    <location>
        <begin position="11"/>
        <end position="23"/>
    </location>
</feature>
<reference evidence="6 7" key="1">
    <citation type="journal article" date="2013" name="Fungal Biol.">
        <title>Analysis of microsatellite markers in the genome of the plant pathogen Ceratocystis fimbriata.</title>
        <authorList>
            <person name="Simpson M.C."/>
            <person name="Wilken P.M."/>
            <person name="Coetzee M.P."/>
            <person name="Wingfield M.J."/>
            <person name="Wingfield B.D."/>
        </authorList>
    </citation>
    <scope>NUCLEOTIDE SEQUENCE [LARGE SCALE GENOMIC DNA]</scope>
    <source>
        <strain evidence="6 7">CBS 114723</strain>
    </source>
</reference>
<dbReference type="InterPro" id="IPR056884">
    <property type="entry name" value="NPHP3-like_N"/>
</dbReference>
<dbReference type="PROSITE" id="PS50837">
    <property type="entry name" value="NACHT"/>
    <property type="match status" value="1"/>
</dbReference>
<dbReference type="SMART" id="SM00320">
    <property type="entry name" value="WD40"/>
    <property type="match status" value="10"/>
</dbReference>
<evidence type="ECO:0000256" key="1">
    <source>
        <dbReference type="ARBA" id="ARBA00022574"/>
    </source>
</evidence>
<feature type="repeat" description="WD" evidence="3">
    <location>
        <begin position="998"/>
        <end position="1039"/>
    </location>
</feature>
<dbReference type="Pfam" id="PF17100">
    <property type="entry name" value="NACHT_N"/>
    <property type="match status" value="1"/>
</dbReference>
<dbReference type="InterPro" id="IPR027417">
    <property type="entry name" value="P-loop_NTPase"/>
</dbReference>
<feature type="repeat" description="WD" evidence="3">
    <location>
        <begin position="1208"/>
        <end position="1249"/>
    </location>
</feature>
<dbReference type="SUPFAM" id="SSF50998">
    <property type="entry name" value="Quinoprotein alcohol dehydrogenase-like"/>
    <property type="match status" value="1"/>
</dbReference>
<dbReference type="FunFam" id="2.130.10.10:FF:000228">
    <property type="entry name" value="COMPASS-like H3K4 histone methylase component WDR5A"/>
    <property type="match status" value="1"/>
</dbReference>
<feature type="repeat" description="WD" evidence="3">
    <location>
        <begin position="1250"/>
        <end position="1291"/>
    </location>
</feature>
<feature type="compositionally biased region" description="Polar residues" evidence="4">
    <location>
        <begin position="24"/>
        <end position="34"/>
    </location>
</feature>
<dbReference type="InterPro" id="IPR019775">
    <property type="entry name" value="WD40_repeat_CS"/>
</dbReference>
<feature type="repeat" description="WD" evidence="3">
    <location>
        <begin position="1040"/>
        <end position="1081"/>
    </location>
</feature>
<reference evidence="6 7" key="2">
    <citation type="journal article" date="2013" name="IMA Fungus">
        <title>IMA Genome-F 1: Ceratocystis fimbriata: Draft nuclear genome sequence for the plant pathogen, Ceratocystis fimbriata.</title>
        <authorList>
            <person name="Wilken P.M."/>
            <person name="Steenkamp E.T."/>
            <person name="Wingfield M.J."/>
            <person name="de Beer Z.W."/>
            <person name="Wingfield B.D."/>
        </authorList>
    </citation>
    <scope>NUCLEOTIDE SEQUENCE [LARGE SCALE GENOMIC DNA]</scope>
    <source>
        <strain evidence="6 7">CBS 114723</strain>
    </source>
</reference>
<feature type="repeat" description="WD" evidence="3">
    <location>
        <begin position="1292"/>
        <end position="1333"/>
    </location>
</feature>
<dbReference type="Pfam" id="PF24883">
    <property type="entry name" value="NPHP3_N"/>
    <property type="match status" value="1"/>
</dbReference>
<dbReference type="PROSITE" id="PS50082">
    <property type="entry name" value="WD_REPEATS_2"/>
    <property type="match status" value="10"/>
</dbReference>
<keyword evidence="7" id="KW-1185">Reference proteome</keyword>
<organism evidence="6 7">
    <name type="scientific">Ceratocystis fimbriata CBS 114723</name>
    <dbReference type="NCBI Taxonomy" id="1035309"/>
    <lineage>
        <taxon>Eukaryota</taxon>
        <taxon>Fungi</taxon>
        <taxon>Dikarya</taxon>
        <taxon>Ascomycota</taxon>
        <taxon>Pezizomycotina</taxon>
        <taxon>Sordariomycetes</taxon>
        <taxon>Hypocreomycetidae</taxon>
        <taxon>Microascales</taxon>
        <taxon>Ceratocystidaceae</taxon>
        <taxon>Ceratocystis</taxon>
    </lineage>
</organism>
<evidence type="ECO:0000313" key="6">
    <source>
        <dbReference type="EMBL" id="PHH49791.1"/>
    </source>
</evidence>
<dbReference type="GO" id="GO:0035097">
    <property type="term" value="C:histone methyltransferase complex"/>
    <property type="evidence" value="ECO:0007669"/>
    <property type="project" value="UniProtKB-ARBA"/>
</dbReference>